<dbReference type="AlphaFoldDB" id="A0A7C8YCC5"/>
<organism evidence="3">
    <name type="scientific">Opuntia streptacantha</name>
    <name type="common">Prickly pear cactus</name>
    <name type="synonym">Opuntia cardona</name>
    <dbReference type="NCBI Taxonomy" id="393608"/>
    <lineage>
        <taxon>Eukaryota</taxon>
        <taxon>Viridiplantae</taxon>
        <taxon>Streptophyta</taxon>
        <taxon>Embryophyta</taxon>
        <taxon>Tracheophyta</taxon>
        <taxon>Spermatophyta</taxon>
        <taxon>Magnoliopsida</taxon>
        <taxon>eudicotyledons</taxon>
        <taxon>Gunneridae</taxon>
        <taxon>Pentapetalae</taxon>
        <taxon>Caryophyllales</taxon>
        <taxon>Cactineae</taxon>
        <taxon>Cactaceae</taxon>
        <taxon>Opuntioideae</taxon>
        <taxon>Opuntia</taxon>
    </lineage>
</organism>
<name>A0A7C8YCC5_OPUST</name>
<dbReference type="InterPro" id="IPR031657">
    <property type="entry name" value="REPA_OB_2"/>
</dbReference>
<keyword evidence="1" id="KW-0238">DNA-binding</keyword>
<dbReference type="Pfam" id="PF16900">
    <property type="entry name" value="REPA_OB_2"/>
    <property type="match status" value="1"/>
</dbReference>
<dbReference type="Gene3D" id="2.40.50.140">
    <property type="entry name" value="Nucleic acid-binding proteins"/>
    <property type="match status" value="2"/>
</dbReference>
<reference evidence="3" key="1">
    <citation type="journal article" date="2013" name="J. Plant Res.">
        <title>Effect of fungi and light on seed germination of three Opuntia species from semiarid lands of central Mexico.</title>
        <authorList>
            <person name="Delgado-Sanchez P."/>
            <person name="Jimenez-Bremont J.F."/>
            <person name="Guerrero-Gonzalez Mde L."/>
            <person name="Flores J."/>
        </authorList>
    </citation>
    <scope>NUCLEOTIDE SEQUENCE</scope>
    <source>
        <tissue evidence="3">Cladode</tissue>
    </source>
</reference>
<dbReference type="SUPFAM" id="SSF50249">
    <property type="entry name" value="Nucleic acid-binding proteins"/>
    <property type="match status" value="2"/>
</dbReference>
<evidence type="ECO:0000259" key="2">
    <source>
        <dbReference type="Pfam" id="PF16900"/>
    </source>
</evidence>
<evidence type="ECO:0000313" key="3">
    <source>
        <dbReference type="EMBL" id="MBA4614735.1"/>
    </source>
</evidence>
<dbReference type="PANTHER" id="PTHR47165:SF4">
    <property type="entry name" value="OS03G0429900 PROTEIN"/>
    <property type="match status" value="1"/>
</dbReference>
<dbReference type="PANTHER" id="PTHR47165">
    <property type="entry name" value="OS03G0429900 PROTEIN"/>
    <property type="match status" value="1"/>
</dbReference>
<proteinExistence type="predicted"/>
<sequence>MRLYVGFIFLSFGMRGEEISATVFGDDVEMYDKNAQQNKEYEISNAKLRPVREEYKKKPNELEMQFTPYTVIRPLFVEDGGTSVINYVDLSSIALDFDNKDLYDVVGVILYLEPIRSIEKRNGSGQVDVRELVLLDHSITHPVTITVWGDLARDECQQLSAAIESA</sequence>
<protein>
    <recommendedName>
        <fullName evidence="2">Replication protein A OB domain-containing protein</fullName>
    </recommendedName>
</protein>
<accession>A0A7C8YCC5</accession>
<dbReference type="EMBL" id="GISG01003849">
    <property type="protein sequence ID" value="MBA4614735.1"/>
    <property type="molecule type" value="Transcribed_RNA"/>
</dbReference>
<evidence type="ECO:0000256" key="1">
    <source>
        <dbReference type="ARBA" id="ARBA00023125"/>
    </source>
</evidence>
<dbReference type="GO" id="GO:0003677">
    <property type="term" value="F:DNA binding"/>
    <property type="evidence" value="ECO:0007669"/>
    <property type="project" value="UniProtKB-KW"/>
</dbReference>
<feature type="domain" description="Replication protein A OB" evidence="2">
    <location>
        <begin position="98"/>
        <end position="154"/>
    </location>
</feature>
<reference evidence="3" key="2">
    <citation type="submission" date="2020-07" db="EMBL/GenBank/DDBJ databases">
        <authorList>
            <person name="Vera ALvarez R."/>
            <person name="Arias-Moreno D.M."/>
            <person name="Jimenez-Jacinto V."/>
            <person name="Jimenez-Bremont J.F."/>
            <person name="Swaminathan K."/>
            <person name="Moose S.P."/>
            <person name="Guerrero-Gonzalez M.L."/>
            <person name="Marino-Ramirez L."/>
            <person name="Landsman D."/>
            <person name="Rodriguez-Kessler M."/>
            <person name="Delgado-Sanchez P."/>
        </authorList>
    </citation>
    <scope>NUCLEOTIDE SEQUENCE</scope>
    <source>
        <tissue evidence="3">Cladode</tissue>
    </source>
</reference>
<dbReference type="InterPro" id="IPR012340">
    <property type="entry name" value="NA-bd_OB-fold"/>
</dbReference>